<proteinExistence type="predicted"/>
<dbReference type="EMBL" id="QFYR01000001">
    <property type="protein sequence ID" value="RAK57941.1"/>
    <property type="molecule type" value="Genomic_DNA"/>
</dbReference>
<protein>
    <recommendedName>
        <fullName evidence="4">PepSY domain-containing protein</fullName>
    </recommendedName>
</protein>
<feature type="signal peptide" evidence="1">
    <location>
        <begin position="1"/>
        <end position="22"/>
    </location>
</feature>
<evidence type="ECO:0000256" key="1">
    <source>
        <dbReference type="SAM" id="SignalP"/>
    </source>
</evidence>
<dbReference type="OrthoDB" id="7632485at2"/>
<sequence>MKRLLVIAALLTAAAPPATVFAQDYGRPSAGAGRQASLSRVLAMIGQRTPGRHLNTTTGEAGGRAAYFVQWQLPDGRVVVFVVDAESGQIIGRQGG</sequence>
<reference evidence="3" key="1">
    <citation type="submission" date="2018-05" db="EMBL/GenBank/DDBJ databases">
        <authorList>
            <person name="Li X."/>
        </authorList>
    </citation>
    <scope>NUCLEOTIDE SEQUENCE [LARGE SCALE GENOMIC DNA]</scope>
    <source>
        <strain evidence="3">YIM 73061</strain>
    </source>
</reference>
<feature type="chain" id="PRO_5016446022" description="PepSY domain-containing protein" evidence="1">
    <location>
        <begin position="23"/>
        <end position="96"/>
    </location>
</feature>
<evidence type="ECO:0008006" key="4">
    <source>
        <dbReference type="Google" id="ProtNLM"/>
    </source>
</evidence>
<organism evidence="2 3">
    <name type="scientific">Phenylobacterium deserti</name>
    <dbReference type="NCBI Taxonomy" id="1914756"/>
    <lineage>
        <taxon>Bacteria</taxon>
        <taxon>Pseudomonadati</taxon>
        <taxon>Pseudomonadota</taxon>
        <taxon>Alphaproteobacteria</taxon>
        <taxon>Caulobacterales</taxon>
        <taxon>Caulobacteraceae</taxon>
        <taxon>Phenylobacterium</taxon>
    </lineage>
</organism>
<dbReference type="Proteomes" id="UP000249725">
    <property type="component" value="Unassembled WGS sequence"/>
</dbReference>
<gene>
    <name evidence="2" type="ORF">DJ018_08545</name>
</gene>
<evidence type="ECO:0000313" key="3">
    <source>
        <dbReference type="Proteomes" id="UP000249725"/>
    </source>
</evidence>
<accession>A0A328AUU1</accession>
<comment type="caution">
    <text evidence="2">The sequence shown here is derived from an EMBL/GenBank/DDBJ whole genome shotgun (WGS) entry which is preliminary data.</text>
</comment>
<dbReference type="RefSeq" id="WP_111514391.1">
    <property type="nucleotide sequence ID" value="NZ_QFYR01000001.1"/>
</dbReference>
<name>A0A328AUU1_9CAUL</name>
<evidence type="ECO:0000313" key="2">
    <source>
        <dbReference type="EMBL" id="RAK57941.1"/>
    </source>
</evidence>
<dbReference type="AlphaFoldDB" id="A0A328AUU1"/>
<keyword evidence="3" id="KW-1185">Reference proteome</keyword>
<keyword evidence="1" id="KW-0732">Signal</keyword>